<evidence type="ECO:0000256" key="1">
    <source>
        <dbReference type="SAM" id="Coils"/>
    </source>
</evidence>
<evidence type="ECO:0000313" key="5">
    <source>
        <dbReference type="Proteomes" id="UP001283361"/>
    </source>
</evidence>
<feature type="region of interest" description="Disordered" evidence="2">
    <location>
        <begin position="170"/>
        <end position="193"/>
    </location>
</feature>
<accession>A0AAE1A737</accession>
<evidence type="ECO:0000256" key="2">
    <source>
        <dbReference type="SAM" id="MobiDB-lite"/>
    </source>
</evidence>
<dbReference type="EMBL" id="JAWDGP010002535">
    <property type="protein sequence ID" value="KAK3782178.1"/>
    <property type="molecule type" value="Genomic_DNA"/>
</dbReference>
<gene>
    <name evidence="4" type="ORF">RRG08_032929</name>
</gene>
<evidence type="ECO:0000313" key="4">
    <source>
        <dbReference type="EMBL" id="KAK3782178.1"/>
    </source>
</evidence>
<sequence>MYFTSLSYTNYKYITKDVTDSLKSKKKDLEKKESKLKALKAGVKRSQTLYNKKKDMLKKAAEKLEEDKELERCGNTNCCHPWLTNWPEVIPGRFLPPPNRAKEKCQVDELEENLALTTLKVPGYEDTDMPFDAFCPSLVKKGTLARRCCSTCGQYFPSIAAKTRHQAAHSAAEVVPAQEDQDEDEKSLGIDASEEEDAPALIYKNIFEIMRGPLVLDE</sequence>
<dbReference type="Proteomes" id="UP001283361">
    <property type="component" value="Unassembled WGS sequence"/>
</dbReference>
<keyword evidence="5" id="KW-1185">Reference proteome</keyword>
<comment type="caution">
    <text evidence="4">The sequence shown here is derived from an EMBL/GenBank/DDBJ whole genome shotgun (WGS) entry which is preliminary data.</text>
</comment>
<proteinExistence type="predicted"/>
<dbReference type="PROSITE" id="PS00028">
    <property type="entry name" value="ZINC_FINGER_C2H2_1"/>
    <property type="match status" value="1"/>
</dbReference>
<reference evidence="4" key="1">
    <citation type="journal article" date="2023" name="G3 (Bethesda)">
        <title>A reference genome for the long-term kleptoplast-retaining sea slug Elysia crispata morphotype clarki.</title>
        <authorList>
            <person name="Eastman K.E."/>
            <person name="Pendleton A.L."/>
            <person name="Shaikh M.A."/>
            <person name="Suttiyut T."/>
            <person name="Ogas R."/>
            <person name="Tomko P."/>
            <person name="Gavelis G."/>
            <person name="Widhalm J.R."/>
            <person name="Wisecaver J.H."/>
        </authorList>
    </citation>
    <scope>NUCLEOTIDE SEQUENCE</scope>
    <source>
        <strain evidence="4">ECLA1</strain>
    </source>
</reference>
<feature type="domain" description="C2H2-type" evidence="3">
    <location>
        <begin position="148"/>
        <end position="169"/>
    </location>
</feature>
<dbReference type="AlphaFoldDB" id="A0AAE1A737"/>
<keyword evidence="1" id="KW-0175">Coiled coil</keyword>
<feature type="coiled-coil region" evidence="1">
    <location>
        <begin position="19"/>
        <end position="70"/>
    </location>
</feature>
<protein>
    <recommendedName>
        <fullName evidence="3">C2H2-type domain-containing protein</fullName>
    </recommendedName>
</protein>
<organism evidence="4 5">
    <name type="scientific">Elysia crispata</name>
    <name type="common">lettuce slug</name>
    <dbReference type="NCBI Taxonomy" id="231223"/>
    <lineage>
        <taxon>Eukaryota</taxon>
        <taxon>Metazoa</taxon>
        <taxon>Spiralia</taxon>
        <taxon>Lophotrochozoa</taxon>
        <taxon>Mollusca</taxon>
        <taxon>Gastropoda</taxon>
        <taxon>Heterobranchia</taxon>
        <taxon>Euthyneura</taxon>
        <taxon>Panpulmonata</taxon>
        <taxon>Sacoglossa</taxon>
        <taxon>Placobranchoidea</taxon>
        <taxon>Plakobranchidae</taxon>
        <taxon>Elysia</taxon>
    </lineage>
</organism>
<evidence type="ECO:0000259" key="3">
    <source>
        <dbReference type="PROSITE" id="PS00028"/>
    </source>
</evidence>
<dbReference type="InterPro" id="IPR013087">
    <property type="entry name" value="Znf_C2H2_type"/>
</dbReference>
<name>A0AAE1A737_9GAST</name>